<dbReference type="PANTHER" id="PTHR14167">
    <property type="entry name" value="SH3 DOMAIN-CONTAINING"/>
    <property type="match status" value="1"/>
</dbReference>
<feature type="domain" description="SH3" evidence="6">
    <location>
        <begin position="46"/>
        <end position="105"/>
    </location>
</feature>
<dbReference type="GO" id="GO:0051130">
    <property type="term" value="P:positive regulation of cellular component organization"/>
    <property type="evidence" value="ECO:0007669"/>
    <property type="project" value="UniProtKB-ARBA"/>
</dbReference>
<feature type="domain" description="SH3" evidence="6">
    <location>
        <begin position="182"/>
        <end position="243"/>
    </location>
</feature>
<reference evidence="8" key="1">
    <citation type="submission" date="2022-11" db="UniProtKB">
        <authorList>
            <consortium name="WormBaseParasite"/>
        </authorList>
    </citation>
    <scope>IDENTIFICATION</scope>
</reference>
<dbReference type="SUPFAM" id="SSF50044">
    <property type="entry name" value="SH3-domain"/>
    <property type="match status" value="2"/>
</dbReference>
<dbReference type="SMART" id="SM00326">
    <property type="entry name" value="SH3"/>
    <property type="match status" value="2"/>
</dbReference>
<dbReference type="AlphaFoldDB" id="A0A914DKL0"/>
<dbReference type="CDD" id="cd11875">
    <property type="entry name" value="SH3_CD2AP-like_3"/>
    <property type="match status" value="1"/>
</dbReference>
<dbReference type="PRINTS" id="PR00499">
    <property type="entry name" value="P67PHOX"/>
</dbReference>
<dbReference type="PANTHER" id="PTHR14167:SF92">
    <property type="entry name" value="CIN85 AND CD2AP RELATED, ISOFORM J"/>
    <property type="match status" value="1"/>
</dbReference>
<feature type="compositionally biased region" description="Basic and acidic residues" evidence="5">
    <location>
        <begin position="359"/>
        <end position="368"/>
    </location>
</feature>
<sequence length="483" mass="52837">MSTTSVSSEKLSGNVARLVDRLSKDLTTTTAKSEVQLRRGPMNSNSIPKTALVRYSYQAQQEDELCLAEGDLVEVIEEVEDGWMRGRLNDRIGLFPTNFVKFNHGLPNNNAATTYPSSTLSKINERVNDENITGELNVTEKNDKSVNVLPSVYKANRRIMSTIVTSNDAAQAAHVTSAEISKPKEYAKVLYEYTASHPDELSLPEGAIITVLNKKCEDDGWFEGELNGKRGLFPENFVKLLPLNESKTSPPLAVPPVLPLKPKPAIGQHMSASGPVPSAENERKSMVAGLQSKLFPDGFPGKPPAAKQPSSFSAGGEVPLQRSIEKTPSEAEADKLSCPTKSRPKQANKRPPSNIRQISKNEHEDKNNHVTLFPAKEAVYTKETKFDSTSQANTSVAPIVTKIEPTSTSKPILVPSNVHKSKNVPLSQATTTVVPTYSTITNSGTNISSNESEFVSRADYNALLQKVDRLEKTVEELQKKLLK</sequence>
<name>A0A914DKL0_9BILA</name>
<dbReference type="Gene3D" id="2.30.30.40">
    <property type="entry name" value="SH3 Domains"/>
    <property type="match status" value="2"/>
</dbReference>
<feature type="region of interest" description="Disordered" evidence="5">
    <location>
        <begin position="264"/>
        <end position="370"/>
    </location>
</feature>
<evidence type="ECO:0000256" key="2">
    <source>
        <dbReference type="ARBA" id="ARBA00022553"/>
    </source>
</evidence>
<accession>A0A914DKL0</accession>
<evidence type="ECO:0000313" key="8">
    <source>
        <dbReference type="WBParaSite" id="ACRNAN_scaffold3034.g9070.t1"/>
    </source>
</evidence>
<evidence type="ECO:0000259" key="6">
    <source>
        <dbReference type="PROSITE" id="PS50002"/>
    </source>
</evidence>
<keyword evidence="1 4" id="KW-0728">SH3 domain</keyword>
<protein>
    <submittedName>
        <fullName evidence="8">SH3 domain-containing protein</fullName>
    </submittedName>
</protein>
<dbReference type="InterPro" id="IPR050384">
    <property type="entry name" value="Endophilin_SH3RF"/>
</dbReference>
<dbReference type="Pfam" id="PF14604">
    <property type="entry name" value="SH3_9"/>
    <property type="match status" value="2"/>
</dbReference>
<evidence type="ECO:0000256" key="3">
    <source>
        <dbReference type="ARBA" id="ARBA00023054"/>
    </source>
</evidence>
<keyword evidence="3" id="KW-0175">Coiled coil</keyword>
<dbReference type="FunFam" id="2.30.30.40:FF:000033">
    <property type="entry name" value="FCH and double SH3 domains protein 2"/>
    <property type="match status" value="1"/>
</dbReference>
<keyword evidence="2" id="KW-0597">Phosphoprotein</keyword>
<proteinExistence type="predicted"/>
<dbReference type="InterPro" id="IPR036028">
    <property type="entry name" value="SH3-like_dom_sf"/>
</dbReference>
<keyword evidence="7" id="KW-1185">Reference proteome</keyword>
<dbReference type="WBParaSite" id="ACRNAN_scaffold3034.g9070.t1">
    <property type="protein sequence ID" value="ACRNAN_scaffold3034.g9070.t1"/>
    <property type="gene ID" value="ACRNAN_scaffold3034.g9070"/>
</dbReference>
<dbReference type="InterPro" id="IPR001452">
    <property type="entry name" value="SH3_domain"/>
</dbReference>
<dbReference type="PROSITE" id="PS50002">
    <property type="entry name" value="SH3"/>
    <property type="match status" value="2"/>
</dbReference>
<evidence type="ECO:0000256" key="4">
    <source>
        <dbReference type="PROSITE-ProRule" id="PRU00192"/>
    </source>
</evidence>
<evidence type="ECO:0000256" key="5">
    <source>
        <dbReference type="SAM" id="MobiDB-lite"/>
    </source>
</evidence>
<organism evidence="7 8">
    <name type="scientific">Acrobeloides nanus</name>
    <dbReference type="NCBI Taxonomy" id="290746"/>
    <lineage>
        <taxon>Eukaryota</taxon>
        <taxon>Metazoa</taxon>
        <taxon>Ecdysozoa</taxon>
        <taxon>Nematoda</taxon>
        <taxon>Chromadorea</taxon>
        <taxon>Rhabditida</taxon>
        <taxon>Tylenchina</taxon>
        <taxon>Cephalobomorpha</taxon>
        <taxon>Cephaloboidea</taxon>
        <taxon>Cephalobidae</taxon>
        <taxon>Acrobeloides</taxon>
    </lineage>
</organism>
<dbReference type="Proteomes" id="UP000887540">
    <property type="component" value="Unplaced"/>
</dbReference>
<evidence type="ECO:0000256" key="1">
    <source>
        <dbReference type="ARBA" id="ARBA00022443"/>
    </source>
</evidence>
<evidence type="ECO:0000313" key="7">
    <source>
        <dbReference type="Proteomes" id="UP000887540"/>
    </source>
</evidence>
<feature type="compositionally biased region" description="Basic and acidic residues" evidence="5">
    <location>
        <begin position="323"/>
        <end position="335"/>
    </location>
</feature>
<dbReference type="PRINTS" id="PR00452">
    <property type="entry name" value="SH3DOMAIN"/>
</dbReference>